<feature type="compositionally biased region" description="Polar residues" evidence="8">
    <location>
        <begin position="78"/>
        <end position="88"/>
    </location>
</feature>
<sequence length="725" mass="81827">MPLVNYSSFLVAYRSDPPSSNIFKSSQNSLTHLLESEHKASTSSFDPRSQNGIASSTIDDEDEERAIGKESGTGNGMTAGNASGRQKTCSSSTAKTALLQRTDSSQKLTSGRTNSRKTRLIIATCLFFLLTLLFAVAIVAYFTSPCTSRACVLTASQILSKMDESIAPCEDFYHFACGNWIKSSVNLNYDMWNALYETSIGAHNTLVDAILKVIKNESRIQLNKGEMAAVELFKQCTDMEKLSSIGLSTWLQFADDLGGWLQELLHSPNNRRGSSIRLPPHLLEDSILQSFKYSVFPLFWAGVEELPIARILQVIGQEMASLLSIDSNNTRIKQHIAEMIEFEYKITLSGSTFYAGEQRERYEIVTLGELQAIAPAIDWHYFLSALVGIDLPVSEQIALKSHEHIALKTGREWLIKLSHILKEYSSTQRGLSIIRNYIKWKLLFFHLAYVKPKCAEGDLWIQNLNILASYPEKINDGNEMLKESERISTELFWSMVKGAGEVYKEKLARLRKPVDQGDWVDSRPALSLTPIHNYERNLIQIPFDVVRAPYMDSENFLDFMNYATLGTTISHELTHAYDRQGKLHGPTGNLGKYWSKFSMRKVEEKENCLLKQYEELIGKKEDAEKSLYENIADLEGLTVSYRAWNNLHSSSWQKIAGLEKYSTGQLFFVAYAQGWCAHKTTKSREVHSPEDIRVLGALQNSKAFAETFGCPSNTKMNPIKKCSLW</sequence>
<evidence type="ECO:0000259" key="10">
    <source>
        <dbReference type="Pfam" id="PF01431"/>
    </source>
</evidence>
<feature type="domain" description="Peptidase M13 C-terminal" evidence="10">
    <location>
        <begin position="534"/>
        <end position="724"/>
    </location>
</feature>
<evidence type="ECO:0000259" key="11">
    <source>
        <dbReference type="Pfam" id="PF05649"/>
    </source>
</evidence>
<dbReference type="CDD" id="cd08662">
    <property type="entry name" value="M13"/>
    <property type="match status" value="1"/>
</dbReference>
<dbReference type="PROSITE" id="PS51885">
    <property type="entry name" value="NEPRILYSIN"/>
    <property type="match status" value="1"/>
</dbReference>
<name>A0A2A2JNU1_9BILA</name>
<protein>
    <recommendedName>
        <fullName evidence="14">Peptidase M13 C-terminal domain-containing protein</fullName>
    </recommendedName>
</protein>
<feature type="domain" description="Peptidase M13 N-terminal" evidence="11">
    <location>
        <begin position="168"/>
        <end position="452"/>
    </location>
</feature>
<dbReference type="Proteomes" id="UP000218231">
    <property type="component" value="Unassembled WGS sequence"/>
</dbReference>
<evidence type="ECO:0000313" key="13">
    <source>
        <dbReference type="Proteomes" id="UP000218231"/>
    </source>
</evidence>
<feature type="compositionally biased region" description="Polar residues" evidence="8">
    <location>
        <begin position="41"/>
        <end position="57"/>
    </location>
</feature>
<evidence type="ECO:0000256" key="8">
    <source>
        <dbReference type="SAM" id="MobiDB-lite"/>
    </source>
</evidence>
<evidence type="ECO:0000256" key="4">
    <source>
        <dbReference type="ARBA" id="ARBA00022723"/>
    </source>
</evidence>
<organism evidence="12 13">
    <name type="scientific">Diploscapter pachys</name>
    <dbReference type="NCBI Taxonomy" id="2018661"/>
    <lineage>
        <taxon>Eukaryota</taxon>
        <taxon>Metazoa</taxon>
        <taxon>Ecdysozoa</taxon>
        <taxon>Nematoda</taxon>
        <taxon>Chromadorea</taxon>
        <taxon>Rhabditida</taxon>
        <taxon>Rhabditina</taxon>
        <taxon>Rhabditomorpha</taxon>
        <taxon>Rhabditoidea</taxon>
        <taxon>Rhabditidae</taxon>
        <taxon>Diploscapter</taxon>
    </lineage>
</organism>
<dbReference type="Gene3D" id="3.40.390.10">
    <property type="entry name" value="Collagenase (Catalytic Domain)"/>
    <property type="match status" value="2"/>
</dbReference>
<dbReference type="InterPro" id="IPR024079">
    <property type="entry name" value="MetalloPept_cat_dom_sf"/>
</dbReference>
<feature type="region of interest" description="Disordered" evidence="8">
    <location>
        <begin position="37"/>
        <end position="88"/>
    </location>
</feature>
<comment type="caution">
    <text evidence="12">The sequence shown here is derived from an EMBL/GenBank/DDBJ whole genome shotgun (WGS) entry which is preliminary data.</text>
</comment>
<keyword evidence="7" id="KW-0482">Metalloprotease</keyword>
<dbReference type="PANTHER" id="PTHR11733:SF133">
    <property type="entry name" value="PHOSPHATE-REGULATING NEUTRAL ENDOPEPTIDASE PHEX"/>
    <property type="match status" value="1"/>
</dbReference>
<evidence type="ECO:0000256" key="9">
    <source>
        <dbReference type="SAM" id="Phobius"/>
    </source>
</evidence>
<dbReference type="Pfam" id="PF01431">
    <property type="entry name" value="Peptidase_M13"/>
    <property type="match status" value="1"/>
</dbReference>
<comment type="similarity">
    <text evidence="2">Belongs to the peptidase M13 family.</text>
</comment>
<dbReference type="GO" id="GO:0004222">
    <property type="term" value="F:metalloendopeptidase activity"/>
    <property type="evidence" value="ECO:0007669"/>
    <property type="project" value="InterPro"/>
</dbReference>
<evidence type="ECO:0000256" key="3">
    <source>
        <dbReference type="ARBA" id="ARBA00022670"/>
    </source>
</evidence>
<accession>A0A2A2JNU1</accession>
<evidence type="ECO:0000256" key="1">
    <source>
        <dbReference type="ARBA" id="ARBA00001947"/>
    </source>
</evidence>
<keyword evidence="5" id="KW-0378">Hydrolase</keyword>
<dbReference type="AlphaFoldDB" id="A0A2A2JNU1"/>
<gene>
    <name evidence="12" type="ORF">WR25_25456</name>
</gene>
<evidence type="ECO:0000256" key="6">
    <source>
        <dbReference type="ARBA" id="ARBA00022833"/>
    </source>
</evidence>
<keyword evidence="3" id="KW-0645">Protease</keyword>
<dbReference type="Pfam" id="PF05649">
    <property type="entry name" value="Peptidase_M13_N"/>
    <property type="match status" value="1"/>
</dbReference>
<reference evidence="12 13" key="1">
    <citation type="journal article" date="2017" name="Curr. Biol.">
        <title>Genome architecture and evolution of a unichromosomal asexual nematode.</title>
        <authorList>
            <person name="Fradin H."/>
            <person name="Zegar C."/>
            <person name="Gutwein M."/>
            <person name="Lucas J."/>
            <person name="Kovtun M."/>
            <person name="Corcoran D."/>
            <person name="Baugh L.R."/>
            <person name="Kiontke K."/>
            <person name="Gunsalus K."/>
            <person name="Fitch D.H."/>
            <person name="Piano F."/>
        </authorList>
    </citation>
    <scope>NUCLEOTIDE SEQUENCE [LARGE SCALE GENOMIC DNA]</scope>
    <source>
        <strain evidence="12">PF1309</strain>
    </source>
</reference>
<dbReference type="GO" id="GO:0016485">
    <property type="term" value="P:protein processing"/>
    <property type="evidence" value="ECO:0007669"/>
    <property type="project" value="TreeGrafter"/>
</dbReference>
<evidence type="ECO:0000256" key="7">
    <source>
        <dbReference type="ARBA" id="ARBA00023049"/>
    </source>
</evidence>
<dbReference type="EMBL" id="LIAE01010316">
    <property type="protein sequence ID" value="PAV63333.1"/>
    <property type="molecule type" value="Genomic_DNA"/>
</dbReference>
<dbReference type="InterPro" id="IPR018497">
    <property type="entry name" value="Peptidase_M13_C"/>
</dbReference>
<keyword evidence="9" id="KW-1133">Transmembrane helix</keyword>
<dbReference type="InterPro" id="IPR000718">
    <property type="entry name" value="Peptidase_M13"/>
</dbReference>
<proteinExistence type="inferred from homology"/>
<dbReference type="SUPFAM" id="SSF55486">
    <property type="entry name" value="Metalloproteases ('zincins'), catalytic domain"/>
    <property type="match status" value="1"/>
</dbReference>
<keyword evidence="9" id="KW-0472">Membrane</keyword>
<evidence type="ECO:0008006" key="14">
    <source>
        <dbReference type="Google" id="ProtNLM"/>
    </source>
</evidence>
<dbReference type="PRINTS" id="PR00786">
    <property type="entry name" value="NEPRILYSIN"/>
</dbReference>
<keyword evidence="9" id="KW-0812">Transmembrane</keyword>
<evidence type="ECO:0000256" key="2">
    <source>
        <dbReference type="ARBA" id="ARBA00007357"/>
    </source>
</evidence>
<evidence type="ECO:0000313" key="12">
    <source>
        <dbReference type="EMBL" id="PAV63333.1"/>
    </source>
</evidence>
<dbReference type="InterPro" id="IPR042089">
    <property type="entry name" value="Peptidase_M13_dom_2"/>
</dbReference>
<dbReference type="GO" id="GO:0005886">
    <property type="term" value="C:plasma membrane"/>
    <property type="evidence" value="ECO:0007669"/>
    <property type="project" value="TreeGrafter"/>
</dbReference>
<dbReference type="STRING" id="2018661.A0A2A2JNU1"/>
<keyword evidence="6" id="KW-0862">Zinc</keyword>
<comment type="cofactor">
    <cofactor evidence="1">
        <name>Zn(2+)</name>
        <dbReference type="ChEBI" id="CHEBI:29105"/>
    </cofactor>
</comment>
<dbReference type="GO" id="GO:0046872">
    <property type="term" value="F:metal ion binding"/>
    <property type="evidence" value="ECO:0007669"/>
    <property type="project" value="UniProtKB-KW"/>
</dbReference>
<dbReference type="OrthoDB" id="6475849at2759"/>
<dbReference type="InterPro" id="IPR008753">
    <property type="entry name" value="Peptidase_M13_N"/>
</dbReference>
<feature type="transmembrane region" description="Helical" evidence="9">
    <location>
        <begin position="120"/>
        <end position="142"/>
    </location>
</feature>
<keyword evidence="13" id="KW-1185">Reference proteome</keyword>
<dbReference type="Gene3D" id="1.10.1380.10">
    <property type="entry name" value="Neutral endopeptidase , domain2"/>
    <property type="match status" value="1"/>
</dbReference>
<keyword evidence="4" id="KW-0479">Metal-binding</keyword>
<dbReference type="PANTHER" id="PTHR11733">
    <property type="entry name" value="ZINC METALLOPROTEASE FAMILY M13 NEPRILYSIN-RELATED"/>
    <property type="match status" value="1"/>
</dbReference>
<evidence type="ECO:0000256" key="5">
    <source>
        <dbReference type="ARBA" id="ARBA00022801"/>
    </source>
</evidence>